<evidence type="ECO:0000256" key="1">
    <source>
        <dbReference type="SAM" id="Phobius"/>
    </source>
</evidence>
<dbReference type="EMBL" id="PYDT01000009">
    <property type="protein sequence ID" value="THU49152.1"/>
    <property type="molecule type" value="Genomic_DNA"/>
</dbReference>
<keyword evidence="1" id="KW-1133">Transmembrane helix</keyword>
<sequence length="126" mass="13228">MPCMMVGMMVGVRHLDLNTSCDSGGRASDLHTLGEGEGQSFDLALRIGGIPISISTALVYPSVSTSASASSCSDVARVFVVCPLTLRMVSSQAPTPVTSPVPIQWYPMLSALFLLVGLLVTASFFM</sequence>
<gene>
    <name evidence="2" type="ORF">C4D60_Mb06t06550</name>
</gene>
<name>A0A4S8INJ0_MUSBA</name>
<keyword evidence="3" id="KW-1185">Reference proteome</keyword>
<comment type="caution">
    <text evidence="2">The sequence shown here is derived from an EMBL/GenBank/DDBJ whole genome shotgun (WGS) entry which is preliminary data.</text>
</comment>
<protein>
    <submittedName>
        <fullName evidence="2">Uncharacterized protein</fullName>
    </submittedName>
</protein>
<keyword evidence="1" id="KW-0812">Transmembrane</keyword>
<dbReference type="Proteomes" id="UP000317650">
    <property type="component" value="Chromosome 6"/>
</dbReference>
<organism evidence="2 3">
    <name type="scientific">Musa balbisiana</name>
    <name type="common">Banana</name>
    <dbReference type="NCBI Taxonomy" id="52838"/>
    <lineage>
        <taxon>Eukaryota</taxon>
        <taxon>Viridiplantae</taxon>
        <taxon>Streptophyta</taxon>
        <taxon>Embryophyta</taxon>
        <taxon>Tracheophyta</taxon>
        <taxon>Spermatophyta</taxon>
        <taxon>Magnoliopsida</taxon>
        <taxon>Liliopsida</taxon>
        <taxon>Zingiberales</taxon>
        <taxon>Musaceae</taxon>
        <taxon>Musa</taxon>
    </lineage>
</organism>
<reference evidence="2 3" key="1">
    <citation type="journal article" date="2019" name="Nat. Plants">
        <title>Genome sequencing of Musa balbisiana reveals subgenome evolution and function divergence in polyploid bananas.</title>
        <authorList>
            <person name="Yao X."/>
        </authorList>
    </citation>
    <scope>NUCLEOTIDE SEQUENCE [LARGE SCALE GENOMIC DNA]</scope>
    <source>
        <strain evidence="3">cv. DH-PKW</strain>
        <tissue evidence="2">Leaves</tissue>
    </source>
</reference>
<dbReference type="AlphaFoldDB" id="A0A4S8INJ0"/>
<proteinExistence type="predicted"/>
<keyword evidence="1" id="KW-0472">Membrane</keyword>
<evidence type="ECO:0000313" key="3">
    <source>
        <dbReference type="Proteomes" id="UP000317650"/>
    </source>
</evidence>
<accession>A0A4S8INJ0</accession>
<evidence type="ECO:0000313" key="2">
    <source>
        <dbReference type="EMBL" id="THU49152.1"/>
    </source>
</evidence>
<feature type="transmembrane region" description="Helical" evidence="1">
    <location>
        <begin position="105"/>
        <end position="125"/>
    </location>
</feature>